<evidence type="ECO:0000256" key="2">
    <source>
        <dbReference type="ARBA" id="ARBA00012782"/>
    </source>
</evidence>
<dbReference type="EMBL" id="CP117834">
    <property type="protein sequence ID" value="WDF02550.1"/>
    <property type="molecule type" value="Genomic_DNA"/>
</dbReference>
<dbReference type="SUPFAM" id="SSF51556">
    <property type="entry name" value="Metallo-dependent hydrolases"/>
    <property type="match status" value="1"/>
</dbReference>
<gene>
    <name evidence="6 9" type="primary">ade</name>
    <name evidence="9" type="ORF">PQ477_13615</name>
</gene>
<evidence type="ECO:0000313" key="9">
    <source>
        <dbReference type="EMBL" id="WDF02550.1"/>
    </source>
</evidence>
<dbReference type="EC" id="3.5.4.2" evidence="2 6"/>
<proteinExistence type="inferred from homology"/>
<protein>
    <recommendedName>
        <fullName evidence="2 6">Adenine deaminase</fullName>
        <shortName evidence="6">Adenase</shortName>
        <shortName evidence="6">Adenine aminase</shortName>
        <ecNumber evidence="2 6">3.5.4.2</ecNumber>
    </recommendedName>
</protein>
<dbReference type="NCBIfam" id="TIGR01178">
    <property type="entry name" value="ade"/>
    <property type="match status" value="1"/>
</dbReference>
<comment type="catalytic activity">
    <reaction evidence="5 6">
        <text>adenine + H2O + H(+) = hypoxanthine + NH4(+)</text>
        <dbReference type="Rhea" id="RHEA:23688"/>
        <dbReference type="ChEBI" id="CHEBI:15377"/>
        <dbReference type="ChEBI" id="CHEBI:15378"/>
        <dbReference type="ChEBI" id="CHEBI:16708"/>
        <dbReference type="ChEBI" id="CHEBI:17368"/>
        <dbReference type="ChEBI" id="CHEBI:28938"/>
        <dbReference type="EC" id="3.5.4.2"/>
    </reaction>
</comment>
<name>A0ABY7W750_9BACI</name>
<dbReference type="PANTHER" id="PTHR11113:SF2">
    <property type="entry name" value="ADENINE DEAMINASE"/>
    <property type="match status" value="1"/>
</dbReference>
<comment type="similarity">
    <text evidence="1 6">Belongs to the metallo-dependent hydrolases superfamily. Adenine deaminase family.</text>
</comment>
<dbReference type="InterPro" id="IPR032466">
    <property type="entry name" value="Metal_Hydrolase"/>
</dbReference>
<evidence type="ECO:0000256" key="3">
    <source>
        <dbReference type="ARBA" id="ARBA00022801"/>
    </source>
</evidence>
<comment type="cofactor">
    <cofactor evidence="6">
        <name>Mn(2+)</name>
        <dbReference type="ChEBI" id="CHEBI:29035"/>
    </cofactor>
</comment>
<evidence type="ECO:0000256" key="4">
    <source>
        <dbReference type="ARBA" id="ARBA00023211"/>
    </source>
</evidence>
<feature type="domain" description="Amidohydrolase-related" evidence="7">
    <location>
        <begin position="69"/>
        <end position="351"/>
    </location>
</feature>
<evidence type="ECO:0000313" key="10">
    <source>
        <dbReference type="Proteomes" id="UP001215143"/>
    </source>
</evidence>
<dbReference type="HAMAP" id="MF_01518">
    <property type="entry name" value="Adenine_deamin"/>
    <property type="match status" value="1"/>
</dbReference>
<dbReference type="Pfam" id="PF01979">
    <property type="entry name" value="Amidohydro_1"/>
    <property type="match status" value="1"/>
</dbReference>
<keyword evidence="10" id="KW-1185">Reference proteome</keyword>
<evidence type="ECO:0000259" key="8">
    <source>
        <dbReference type="Pfam" id="PF13382"/>
    </source>
</evidence>
<dbReference type="SUPFAM" id="SSF51338">
    <property type="entry name" value="Composite domain of metallo-dependent hydrolases"/>
    <property type="match status" value="1"/>
</dbReference>
<organism evidence="9 10">
    <name type="scientific">Shouchella hunanensis</name>
    <dbReference type="NCBI Taxonomy" id="766894"/>
    <lineage>
        <taxon>Bacteria</taxon>
        <taxon>Bacillati</taxon>
        <taxon>Bacillota</taxon>
        <taxon>Bacilli</taxon>
        <taxon>Bacillales</taxon>
        <taxon>Bacillaceae</taxon>
        <taxon>Shouchella</taxon>
    </lineage>
</organism>
<evidence type="ECO:0000256" key="6">
    <source>
        <dbReference type="HAMAP-Rule" id="MF_01518"/>
    </source>
</evidence>
<evidence type="ECO:0000256" key="5">
    <source>
        <dbReference type="ARBA" id="ARBA00047720"/>
    </source>
</evidence>
<feature type="domain" description="Adenine deaminase C-terminal" evidence="8">
    <location>
        <begin position="405"/>
        <end position="570"/>
    </location>
</feature>
<dbReference type="RefSeq" id="WP_274272183.1">
    <property type="nucleotide sequence ID" value="NZ_CP117834.1"/>
</dbReference>
<dbReference type="GO" id="GO:0000034">
    <property type="term" value="F:adenine deaminase activity"/>
    <property type="evidence" value="ECO:0007669"/>
    <property type="project" value="UniProtKB-EC"/>
</dbReference>
<keyword evidence="4 6" id="KW-0464">Manganese</keyword>
<dbReference type="Pfam" id="PF13382">
    <property type="entry name" value="Adenine_deam_C"/>
    <property type="match status" value="1"/>
</dbReference>
<dbReference type="InterPro" id="IPR011059">
    <property type="entry name" value="Metal-dep_hydrolase_composite"/>
</dbReference>
<dbReference type="Gene3D" id="3.20.20.140">
    <property type="entry name" value="Metal-dependent hydrolases"/>
    <property type="match status" value="1"/>
</dbReference>
<evidence type="ECO:0000259" key="7">
    <source>
        <dbReference type="Pfam" id="PF01979"/>
    </source>
</evidence>
<dbReference type="PANTHER" id="PTHR11113">
    <property type="entry name" value="N-ACETYLGLUCOSAMINE-6-PHOSPHATE DEACETYLASE"/>
    <property type="match status" value="1"/>
</dbReference>
<dbReference type="InterPro" id="IPR006679">
    <property type="entry name" value="Adenine_deam"/>
</dbReference>
<sequence>MSEPTSLKNQLRAASGEQACDLLLQNATIVDVYTCSTFQGNIAITDGIIVGIGAYTSGKKVVDVKGKWICPSLIDGHVHIESGMVRPEELARVLIPRGVTTIIADPHEIANVGGADAVRYMIEASKDMPLDIKMMVPSSVPAASFEENGATLSSKDADALFKEGNVYGLGEVMDYPAVCSGDDEMLRKISLAKTAGHPIDGHGSGLGEKALNAYRVVGIENDHEAITAEEALERVRKGFYVLMREGTATRDMEAIIPSVTPFNCRRFAFATDDKHLDDLIEEGSIDFNVRKAIELGLNPLQAIQLGSLNAAECFRLQDRGAIAPGKKATFLVVNDLNTFEVDSVYVEGEKVAEKGTLLSSLRSHVEVPLQLLNSVRVKPFTKENLQLPLKNSDKATIIEASLTSIVTKKAVEKVEIENNCFKPNKNQLKLVVMERHHQKGTIGVGICKGIPIKKGAIVSTVAHDSHNIIACGVDDDSLYHAINHVVEIGGGMAVVDGDRVIATLPLAIGGLMSTQSTSQVKTALNKLQEALKVIGYHEEIDPFLTLAFLALPVIPSIKLTSKGLFDVEAFSFIEQ</sequence>
<keyword evidence="3 6" id="KW-0378">Hydrolase</keyword>
<dbReference type="InterPro" id="IPR006680">
    <property type="entry name" value="Amidohydro-rel"/>
</dbReference>
<dbReference type="CDD" id="cd01295">
    <property type="entry name" value="AdeC"/>
    <property type="match status" value="1"/>
</dbReference>
<dbReference type="InterPro" id="IPR026912">
    <property type="entry name" value="Adenine_deam_C"/>
</dbReference>
<accession>A0ABY7W750</accession>
<reference evidence="9 10" key="1">
    <citation type="submission" date="2023-02" db="EMBL/GenBank/DDBJ databases">
        <authorList>
            <person name="Liu G."/>
        </authorList>
    </citation>
    <scope>NUCLEOTIDE SEQUENCE [LARGE SCALE GENOMIC DNA]</scope>
    <source>
        <strain evidence="9 10">DSM 23008</strain>
    </source>
</reference>
<dbReference type="Gene3D" id="2.30.40.10">
    <property type="entry name" value="Urease, subunit C, domain 1"/>
    <property type="match status" value="1"/>
</dbReference>
<dbReference type="Proteomes" id="UP001215143">
    <property type="component" value="Chromosome"/>
</dbReference>
<evidence type="ECO:0000256" key="1">
    <source>
        <dbReference type="ARBA" id="ARBA00006773"/>
    </source>
</evidence>